<organism evidence="1 2">
    <name type="scientific">Diaphorobacter aerolatus</name>
    <dbReference type="NCBI Taxonomy" id="1288495"/>
    <lineage>
        <taxon>Bacteria</taxon>
        <taxon>Pseudomonadati</taxon>
        <taxon>Pseudomonadota</taxon>
        <taxon>Betaproteobacteria</taxon>
        <taxon>Burkholderiales</taxon>
        <taxon>Comamonadaceae</taxon>
        <taxon>Diaphorobacter</taxon>
    </lineage>
</organism>
<gene>
    <name evidence="1" type="ORF">H9K75_11450</name>
</gene>
<dbReference type="AlphaFoldDB" id="A0A7H0GPV9"/>
<evidence type="ECO:0000313" key="2">
    <source>
        <dbReference type="Proteomes" id="UP000516028"/>
    </source>
</evidence>
<accession>A0A7H0GPV9</accession>
<sequence>MKREIKKEFEIWFAGAFDGMKSIAFTLNFRQRQPGKWLPDDLTGASVYHESERLTEQQALATYKRWYNGLCRKALGAKAVARKNRAKLQHLVVKEGKVSRHDQTVKQFHLHGVIEVPKGIRADHWVEMCEAEWVSLPWADPMNHDFTKYRDAGCIEYILKDRTKEDVEDSILLEITHLNDDVMRRLKSPAPSSLI</sequence>
<proteinExistence type="predicted"/>
<reference evidence="1 2" key="1">
    <citation type="submission" date="2020-08" db="EMBL/GenBank/DDBJ databases">
        <title>Genome sequence of Diaphorobacter aerolatus KACC 16536T.</title>
        <authorList>
            <person name="Hyun D.-W."/>
            <person name="Bae J.-W."/>
        </authorList>
    </citation>
    <scope>NUCLEOTIDE SEQUENCE [LARGE SCALE GENOMIC DNA]</scope>
    <source>
        <strain evidence="1 2">KACC 16536</strain>
    </source>
</reference>
<keyword evidence="2" id="KW-1185">Reference proteome</keyword>
<dbReference type="Proteomes" id="UP000516028">
    <property type="component" value="Chromosome"/>
</dbReference>
<evidence type="ECO:0000313" key="1">
    <source>
        <dbReference type="EMBL" id="QNP50325.1"/>
    </source>
</evidence>
<name>A0A7H0GPV9_9BURK</name>
<protein>
    <submittedName>
        <fullName evidence="1">Uncharacterized protein</fullName>
    </submittedName>
</protein>
<dbReference type="EMBL" id="CP060783">
    <property type="protein sequence ID" value="QNP50325.1"/>
    <property type="molecule type" value="Genomic_DNA"/>
</dbReference>
<dbReference type="KEGG" id="daer:H9K75_11450"/>
<dbReference type="RefSeq" id="WP_187725832.1">
    <property type="nucleotide sequence ID" value="NZ_CP060783.1"/>
</dbReference>